<dbReference type="Proteomes" id="UP000189800">
    <property type="component" value="Unassembled WGS sequence"/>
</dbReference>
<keyword evidence="1" id="KW-0812">Transmembrane</keyword>
<evidence type="ECO:0000256" key="1">
    <source>
        <dbReference type="SAM" id="Phobius"/>
    </source>
</evidence>
<dbReference type="EMBL" id="MUYU01000005">
    <property type="protein sequence ID" value="OOS25960.1"/>
    <property type="molecule type" value="Genomic_DNA"/>
</dbReference>
<keyword evidence="1" id="KW-1133">Transmembrane helix</keyword>
<proteinExistence type="predicted"/>
<evidence type="ECO:0000313" key="2">
    <source>
        <dbReference type="EMBL" id="OOS25960.1"/>
    </source>
</evidence>
<feature type="transmembrane region" description="Helical" evidence="1">
    <location>
        <begin position="34"/>
        <end position="55"/>
    </location>
</feature>
<gene>
    <name evidence="2" type="ORF">B0680_00960</name>
</gene>
<name>A0A1T0CUB6_9GAMM</name>
<comment type="caution">
    <text evidence="2">The sequence shown here is derived from an EMBL/GenBank/DDBJ whole genome shotgun (WGS) entry which is preliminary data.</text>
</comment>
<evidence type="ECO:0000313" key="3">
    <source>
        <dbReference type="Proteomes" id="UP000189800"/>
    </source>
</evidence>
<reference evidence="2 3" key="1">
    <citation type="submission" date="2017-02" db="EMBL/GenBank/DDBJ databases">
        <title>Draft genome sequence of Moraxella pluranimalium CCUG 54913T type strain.</title>
        <authorList>
            <person name="Salva-Serra F."/>
            <person name="Engstrom-Jakobsson H."/>
            <person name="Thorell K."/>
            <person name="Jaen-Luchoro D."/>
            <person name="Gonzales-Siles L."/>
            <person name="Karlsson R."/>
            <person name="Yazdan S."/>
            <person name="Boulund F."/>
            <person name="Johnning A."/>
            <person name="Engstrand L."/>
            <person name="Kristiansson E."/>
            <person name="Moore E."/>
        </authorList>
    </citation>
    <scope>NUCLEOTIDE SEQUENCE [LARGE SCALE GENOMIC DNA]</scope>
    <source>
        <strain evidence="2 3">CCUG 54913</strain>
    </source>
</reference>
<keyword evidence="1" id="KW-0472">Membrane</keyword>
<keyword evidence="3" id="KW-1185">Reference proteome</keyword>
<protein>
    <submittedName>
        <fullName evidence="2">Uncharacterized protein</fullName>
    </submittedName>
</protein>
<dbReference type="RefSeq" id="WP_078253181.1">
    <property type="nucleotide sequence ID" value="NZ_MUYU01000005.1"/>
</dbReference>
<dbReference type="STRING" id="470453.B0680_00960"/>
<accession>A0A1T0CUB6</accession>
<dbReference type="AlphaFoldDB" id="A0A1T0CUB6"/>
<sequence>MPPKKSNPSSKSVALKACKLMDTAVVHSPSPMLIHHYSMMVMLASTATYAPTWLVPLPMSTMQTKNWRNYKVVIQVAILNNKNQGLLNDGLLKWEAIYKPKINSTTNTVENQEVLKESDK</sequence>
<organism evidence="2 3">
    <name type="scientific">Moraxella pluranimalium</name>
    <dbReference type="NCBI Taxonomy" id="470453"/>
    <lineage>
        <taxon>Bacteria</taxon>
        <taxon>Pseudomonadati</taxon>
        <taxon>Pseudomonadota</taxon>
        <taxon>Gammaproteobacteria</taxon>
        <taxon>Moraxellales</taxon>
        <taxon>Moraxellaceae</taxon>
        <taxon>Moraxella</taxon>
    </lineage>
</organism>